<evidence type="ECO:0000256" key="1">
    <source>
        <dbReference type="ARBA" id="ARBA00023026"/>
    </source>
</evidence>
<gene>
    <name evidence="4" type="primary">g3918</name>
    <name evidence="4" type="ORF">EsDP_00003918</name>
</gene>
<dbReference type="InterPro" id="IPR017853">
    <property type="entry name" value="GH"/>
</dbReference>
<proteinExistence type="predicted"/>
<evidence type="ECO:0000313" key="5">
    <source>
        <dbReference type="Proteomes" id="UP001562357"/>
    </source>
</evidence>
<feature type="transmembrane region" description="Helical" evidence="2">
    <location>
        <begin position="558"/>
        <end position="580"/>
    </location>
</feature>
<evidence type="ECO:0000256" key="2">
    <source>
        <dbReference type="SAM" id="Phobius"/>
    </source>
</evidence>
<keyword evidence="2" id="KW-0812">Transmembrane</keyword>
<name>A0ABQ0CQ61_9HYPO</name>
<keyword evidence="2" id="KW-0472">Membrane</keyword>
<dbReference type="SUPFAM" id="SSF51445">
    <property type="entry name" value="(Trans)glycosidases"/>
    <property type="match status" value="1"/>
</dbReference>
<dbReference type="PROSITE" id="PS51910">
    <property type="entry name" value="GH18_2"/>
    <property type="match status" value="1"/>
</dbReference>
<reference evidence="5" key="1">
    <citation type="submission" date="2024-06" db="EMBL/GenBank/DDBJ databases">
        <title>Draft Genome Sequences of Epichloe bromicola Strains Isolated from Elymus ciliaris.</title>
        <authorList>
            <consortium name="Epichloe bromicola genome sequencing consortium"/>
            <person name="Miura A."/>
            <person name="Imano S."/>
            <person name="Ashida A."/>
            <person name="Sato I."/>
            <person name="Chiba S."/>
            <person name="Tanaka A."/>
            <person name="Camagna M."/>
            <person name="Takemoto D."/>
        </authorList>
    </citation>
    <scope>NUCLEOTIDE SEQUENCE [LARGE SCALE GENOMIC DNA]</scope>
    <source>
        <strain evidence="5">DP</strain>
    </source>
</reference>
<keyword evidence="1" id="KW-0843">Virulence</keyword>
<keyword evidence="5" id="KW-1185">Reference proteome</keyword>
<dbReference type="Gene3D" id="3.20.20.80">
    <property type="entry name" value="Glycosidases"/>
    <property type="match status" value="1"/>
</dbReference>
<dbReference type="Pfam" id="PF00704">
    <property type="entry name" value="Glyco_hydro_18"/>
    <property type="match status" value="1"/>
</dbReference>
<evidence type="ECO:0000259" key="3">
    <source>
        <dbReference type="PROSITE" id="PS51910"/>
    </source>
</evidence>
<dbReference type="Proteomes" id="UP001562357">
    <property type="component" value="Unassembled WGS sequence"/>
</dbReference>
<dbReference type="PANTHER" id="PTHR45708">
    <property type="entry name" value="ENDOCHITINASE"/>
    <property type="match status" value="1"/>
</dbReference>
<dbReference type="InterPro" id="IPR001223">
    <property type="entry name" value="Glyco_hydro18_cat"/>
</dbReference>
<feature type="domain" description="GH18" evidence="3">
    <location>
        <begin position="14"/>
        <end position="304"/>
    </location>
</feature>
<organism evidence="4 5">
    <name type="scientific">Epichloe bromicola</name>
    <dbReference type="NCBI Taxonomy" id="79588"/>
    <lineage>
        <taxon>Eukaryota</taxon>
        <taxon>Fungi</taxon>
        <taxon>Dikarya</taxon>
        <taxon>Ascomycota</taxon>
        <taxon>Pezizomycotina</taxon>
        <taxon>Sordariomycetes</taxon>
        <taxon>Hypocreomycetidae</taxon>
        <taxon>Hypocreales</taxon>
        <taxon>Clavicipitaceae</taxon>
        <taxon>Epichloe</taxon>
    </lineage>
</organism>
<comment type="caution">
    <text evidence="4">The sequence shown here is derived from an EMBL/GenBank/DDBJ whole genome shotgun (WGS) entry which is preliminary data.</text>
</comment>
<sequence length="581" mass="61024">MSLSLSLGSAPAFGSLNAYWGQREGHRLRDVCDAGVQYATVAFVTKSPEQANGYPATNFGANCGGPTSLNKDGEPTEFLANCHLIEEDIPYCQAKGVKVLLSIGGGENTNYKVSDSTKGIEFADFLYKAFGPREESWKGPRPFGNATVDGFDLDLEDSLIEMDPYVAMVNYWRQQSNDLFITAAPQCVISSNGLDYLIKSTELDALFVQFYNNPVCDAIPGNTPGDAFSYDEWVSRISGGKSKNAKMFIGLPASIEAAVSGYIPPAHLQELVCQTKGKANFGGISLWDGTFGLDNTISKNKSYVQAALDALQYDCNKVSTTTTSTAATADVTGIASASKNGITSSFTFHWSNSTMTSKPASLTTSTVFTTKTYTVTSCAPTVTDCREGHVTTETIPLYTTVCPVTETAHVPEPTTTKAPLLTTSTVYTTNMYTLTSCPPYVVDCSEGEVTTEVIPVYTTVCPVNNNRELEQDSSLETSIRPTAIAAKASSEGCSGPDCPAATSTSGSGCAGPECPGVAVPTNSWTRATGSACSGPECPGVAIPTNAGFSAIPITPVKAGASALAVSLTGLVAVVVAQIIAV</sequence>
<dbReference type="PANTHER" id="PTHR45708:SF47">
    <property type="entry name" value="ENDOCHITINASE A"/>
    <property type="match status" value="1"/>
</dbReference>
<dbReference type="InterPro" id="IPR050542">
    <property type="entry name" value="Glycosyl_Hydrlase18_Chitinase"/>
</dbReference>
<protein>
    <recommendedName>
        <fullName evidence="3">GH18 domain-containing protein</fullName>
    </recommendedName>
</protein>
<evidence type="ECO:0000313" key="4">
    <source>
        <dbReference type="EMBL" id="GAB0135585.1"/>
    </source>
</evidence>
<accession>A0ABQ0CQ61</accession>
<keyword evidence="2" id="KW-1133">Transmembrane helix</keyword>
<dbReference type="EMBL" id="BAAFGZ010000137">
    <property type="protein sequence ID" value="GAB0135585.1"/>
    <property type="molecule type" value="Genomic_DNA"/>
</dbReference>